<accession>A0A2G9YYC5</accession>
<organism evidence="2 3">
    <name type="scientific">Candidatus Nealsonbacteria bacterium CG23_combo_of_CG06-09_8_20_14_all_37_18</name>
    <dbReference type="NCBI Taxonomy" id="1974720"/>
    <lineage>
        <taxon>Bacteria</taxon>
        <taxon>Candidatus Nealsoniibacteriota</taxon>
    </lineage>
</organism>
<dbReference type="Pfam" id="PF14528">
    <property type="entry name" value="LAGLIDADG_3"/>
    <property type="match status" value="1"/>
</dbReference>
<comment type="caution">
    <text evidence="2">The sequence shown here is derived from an EMBL/GenBank/DDBJ whole genome shotgun (WGS) entry which is preliminary data.</text>
</comment>
<reference evidence="2 3" key="1">
    <citation type="submission" date="2017-09" db="EMBL/GenBank/DDBJ databases">
        <title>Depth-based differentiation of microbial function through sediment-hosted aquifers and enrichment of novel symbionts in the deep terrestrial subsurface.</title>
        <authorList>
            <person name="Probst A.J."/>
            <person name="Ladd B."/>
            <person name="Jarett J.K."/>
            <person name="Geller-Mcgrath D.E."/>
            <person name="Sieber C.M."/>
            <person name="Emerson J.B."/>
            <person name="Anantharaman K."/>
            <person name="Thomas B.C."/>
            <person name="Malmstrom R."/>
            <person name="Stieglmeier M."/>
            <person name="Klingl A."/>
            <person name="Woyke T."/>
            <person name="Ryan C.M."/>
            <person name="Banfield J.F."/>
        </authorList>
    </citation>
    <scope>NUCLEOTIDE SEQUENCE [LARGE SCALE GENOMIC DNA]</scope>
    <source>
        <strain evidence="2">CG23_combo_of_CG06-09_8_20_14_all_37_18</strain>
    </source>
</reference>
<protein>
    <recommendedName>
        <fullName evidence="1">Homing endonuclease LAGLIDADG domain-containing protein</fullName>
    </recommendedName>
</protein>
<sequence length="279" mass="33166">MYKTDSSLIEKCRTLRKKGFTLGDIIKATKLPKTTIFDHIQDIPLSVERKREIQEDSIKRITEFSRKRKGKCLFGRVVPKPEGWTKKLIFLTAHFMFDGEISKGSCIYNNRNKSLIDHVKSLMGKVFNLQPYDWFNKDTGVRRISYHYVELADYIREKARELKIYIKIAALSEKKIFLKAFFDDEGSVHFDKKLVRGYQHNLEILKLIQDLLKDFDIESKIDEKYKEIVISRKPNLIKFRDRINFSKGIYINPARKNSIWKKKLEKRKILDYLINSYQK</sequence>
<dbReference type="Proteomes" id="UP000229952">
    <property type="component" value="Unassembled WGS sequence"/>
</dbReference>
<dbReference type="SUPFAM" id="SSF55608">
    <property type="entry name" value="Homing endonucleases"/>
    <property type="match status" value="1"/>
</dbReference>
<proteinExistence type="predicted"/>
<dbReference type="AlphaFoldDB" id="A0A2G9YYC5"/>
<evidence type="ECO:0000259" key="1">
    <source>
        <dbReference type="Pfam" id="PF14528"/>
    </source>
</evidence>
<evidence type="ECO:0000313" key="2">
    <source>
        <dbReference type="EMBL" id="PIP24217.1"/>
    </source>
</evidence>
<feature type="domain" description="Homing endonuclease LAGLIDADG" evidence="1">
    <location>
        <begin position="175"/>
        <end position="243"/>
    </location>
</feature>
<dbReference type="InterPro" id="IPR004860">
    <property type="entry name" value="LAGLIDADG_dom"/>
</dbReference>
<evidence type="ECO:0000313" key="3">
    <source>
        <dbReference type="Proteomes" id="UP000229952"/>
    </source>
</evidence>
<dbReference type="InterPro" id="IPR027434">
    <property type="entry name" value="Homing_endonucl"/>
</dbReference>
<name>A0A2G9YYC5_9BACT</name>
<dbReference type="EMBL" id="PCRQ01000052">
    <property type="protein sequence ID" value="PIP24217.1"/>
    <property type="molecule type" value="Genomic_DNA"/>
</dbReference>
<gene>
    <name evidence="2" type="ORF">COX35_01895</name>
</gene>
<dbReference type="Gene3D" id="3.10.28.10">
    <property type="entry name" value="Homing endonucleases"/>
    <property type="match status" value="1"/>
</dbReference>
<dbReference type="GO" id="GO:0004519">
    <property type="term" value="F:endonuclease activity"/>
    <property type="evidence" value="ECO:0007669"/>
    <property type="project" value="InterPro"/>
</dbReference>